<protein>
    <submittedName>
        <fullName evidence="1">Uncharacterized protein</fullName>
    </submittedName>
</protein>
<proteinExistence type="predicted"/>
<sequence>GGASGISRGIYVAPTITAAADFRALEVADVGATHFALKTGTGEVSFGDKVSAVPGGNIMTCQLFTIGFADLTDGDGSETEALFTMPPRGKMVGTSVKTSVAFSGGTLSDMDVALGNALSENFYQANFDIFQAVGDTVFKNDAMFIGNTMAQVAITALFTATGDTMANVDAGSVDIDLCWVVLP</sequence>
<dbReference type="AlphaFoldDB" id="A0A0F8X9J3"/>
<comment type="caution">
    <text evidence="1">The sequence shown here is derived from an EMBL/GenBank/DDBJ whole genome shotgun (WGS) entry which is preliminary data.</text>
</comment>
<feature type="non-terminal residue" evidence="1">
    <location>
        <position position="1"/>
    </location>
</feature>
<evidence type="ECO:0000313" key="1">
    <source>
        <dbReference type="EMBL" id="KKK65812.1"/>
    </source>
</evidence>
<organism evidence="1">
    <name type="scientific">marine sediment metagenome</name>
    <dbReference type="NCBI Taxonomy" id="412755"/>
    <lineage>
        <taxon>unclassified sequences</taxon>
        <taxon>metagenomes</taxon>
        <taxon>ecological metagenomes</taxon>
    </lineage>
</organism>
<name>A0A0F8X9J3_9ZZZZ</name>
<dbReference type="EMBL" id="LAZR01060372">
    <property type="protein sequence ID" value="KKK65812.1"/>
    <property type="molecule type" value="Genomic_DNA"/>
</dbReference>
<accession>A0A0F8X9J3</accession>
<reference evidence="1" key="1">
    <citation type="journal article" date="2015" name="Nature">
        <title>Complex archaea that bridge the gap between prokaryotes and eukaryotes.</title>
        <authorList>
            <person name="Spang A."/>
            <person name="Saw J.H."/>
            <person name="Jorgensen S.L."/>
            <person name="Zaremba-Niedzwiedzka K."/>
            <person name="Martijn J."/>
            <person name="Lind A.E."/>
            <person name="van Eijk R."/>
            <person name="Schleper C."/>
            <person name="Guy L."/>
            <person name="Ettema T.J."/>
        </authorList>
    </citation>
    <scope>NUCLEOTIDE SEQUENCE</scope>
</reference>
<gene>
    <name evidence="1" type="ORF">LCGC14_2970390</name>
</gene>